<evidence type="ECO:0000256" key="11">
    <source>
        <dbReference type="ARBA" id="ARBA00034106"/>
    </source>
</evidence>
<evidence type="ECO:0000256" key="17">
    <source>
        <dbReference type="ARBA" id="ARBA00042394"/>
    </source>
</evidence>
<keyword evidence="5" id="KW-0532">Neurotransmitter transport</keyword>
<keyword evidence="7" id="KW-0770">Synapse</keyword>
<protein>
    <recommendedName>
        <fullName evidence="15">Vesicular inhibitory amino acid transporter</fullName>
    </recommendedName>
    <alternativeName>
        <fullName evidence="16">Solute carrier family 32 member 1</fullName>
    </alternativeName>
    <alternativeName>
        <fullName evidence="17">Vesicular GABA transporter</fullName>
    </alternativeName>
</protein>
<comment type="subcellular location">
    <subcellularLocation>
        <location evidence="1">Cytoplasmic vesicle membrane</location>
        <topology evidence="1">Multi-pass membrane protein</topology>
    </subcellularLocation>
    <subcellularLocation>
        <location evidence="11">Presynapse</location>
    </subcellularLocation>
</comment>
<evidence type="ECO:0000256" key="16">
    <source>
        <dbReference type="ARBA" id="ARBA00041574"/>
    </source>
</evidence>
<dbReference type="FunFam" id="1.20.1740.10:FF:000062">
    <property type="entry name" value="Vesicular inhibitory amino acid transporter"/>
    <property type="match status" value="1"/>
</dbReference>
<comment type="function">
    <text evidence="18">Antiporter that exchanges vesicular protons for cytosolic 4-aminobutanoate or to a lesser extend glycine, thus allowing their secretion from nerve terminals. The transport is equally dependent on the chemical and electrical components of the proton gradient. May also transport beta-alanine. Acidification of GABAergic synaptic vesicles is a prerequisite for 4-aminobutanoate uptake.</text>
</comment>
<feature type="transmembrane region" description="Helical" evidence="19">
    <location>
        <begin position="396"/>
        <end position="415"/>
    </location>
</feature>
<reference evidence="21" key="1">
    <citation type="submission" date="2025-08" db="UniProtKB">
        <authorList>
            <consortium name="Ensembl"/>
        </authorList>
    </citation>
    <scope>IDENTIFICATION</scope>
</reference>
<evidence type="ECO:0000256" key="10">
    <source>
        <dbReference type="ARBA" id="ARBA00023329"/>
    </source>
</evidence>
<evidence type="ECO:0000256" key="9">
    <source>
        <dbReference type="ARBA" id="ARBA00023273"/>
    </source>
</evidence>
<evidence type="ECO:0000256" key="4">
    <source>
        <dbReference type="ARBA" id="ARBA00022692"/>
    </source>
</evidence>
<reference evidence="21" key="2">
    <citation type="submission" date="2025-09" db="UniProtKB">
        <authorList>
            <consortium name="Ensembl"/>
        </authorList>
    </citation>
    <scope>IDENTIFICATION</scope>
</reference>
<keyword evidence="4 19" id="KW-0812">Transmembrane</keyword>
<dbReference type="PANTHER" id="PTHR22950:SF689">
    <property type="entry name" value="VESICULAR INHIBITORY AMINO ACID TRANSPORTER"/>
    <property type="match status" value="1"/>
</dbReference>
<dbReference type="PANTHER" id="PTHR22950">
    <property type="entry name" value="AMINO ACID TRANSPORTER"/>
    <property type="match status" value="1"/>
</dbReference>
<feature type="transmembrane region" description="Helical" evidence="19">
    <location>
        <begin position="123"/>
        <end position="146"/>
    </location>
</feature>
<feature type="transmembrane region" description="Helical" evidence="19">
    <location>
        <begin position="176"/>
        <end position="198"/>
    </location>
</feature>
<evidence type="ECO:0000259" key="20">
    <source>
        <dbReference type="Pfam" id="PF01490"/>
    </source>
</evidence>
<dbReference type="GO" id="GO:0005774">
    <property type="term" value="C:vacuolar membrane"/>
    <property type="evidence" value="ECO:0007669"/>
    <property type="project" value="TreeGrafter"/>
</dbReference>
<evidence type="ECO:0000256" key="18">
    <source>
        <dbReference type="ARBA" id="ARBA00046163"/>
    </source>
</evidence>
<comment type="catalytic activity">
    <reaction evidence="12">
        <text>beta-alanine(out) + n H(+)(in) = beta-alanine(in) + n H(+)(out)</text>
        <dbReference type="Rhea" id="RHEA:70987"/>
        <dbReference type="ChEBI" id="CHEBI:15378"/>
        <dbReference type="ChEBI" id="CHEBI:57966"/>
    </reaction>
</comment>
<keyword evidence="10" id="KW-0968">Cytoplasmic vesicle</keyword>
<evidence type="ECO:0000256" key="6">
    <source>
        <dbReference type="ARBA" id="ARBA00022989"/>
    </source>
</evidence>
<evidence type="ECO:0000313" key="21">
    <source>
        <dbReference type="Ensembl" id="ENSDNVP00000013781.1"/>
    </source>
</evidence>
<organism evidence="21 22">
    <name type="scientific">Dromaius novaehollandiae</name>
    <name type="common">Emu</name>
    <dbReference type="NCBI Taxonomy" id="8790"/>
    <lineage>
        <taxon>Eukaryota</taxon>
        <taxon>Metazoa</taxon>
        <taxon>Chordata</taxon>
        <taxon>Craniata</taxon>
        <taxon>Vertebrata</taxon>
        <taxon>Euteleostomi</taxon>
        <taxon>Archelosauria</taxon>
        <taxon>Archosauria</taxon>
        <taxon>Dinosauria</taxon>
        <taxon>Saurischia</taxon>
        <taxon>Theropoda</taxon>
        <taxon>Coelurosauria</taxon>
        <taxon>Aves</taxon>
        <taxon>Palaeognathae</taxon>
        <taxon>Casuariiformes</taxon>
        <taxon>Dromaiidae</taxon>
        <taxon>Dromaius</taxon>
    </lineage>
</organism>
<evidence type="ECO:0000256" key="5">
    <source>
        <dbReference type="ARBA" id="ARBA00022775"/>
    </source>
</evidence>
<keyword evidence="9" id="KW-0966">Cell projection</keyword>
<feature type="transmembrane region" description="Helical" evidence="19">
    <location>
        <begin position="218"/>
        <end position="235"/>
    </location>
</feature>
<evidence type="ECO:0000256" key="3">
    <source>
        <dbReference type="ARBA" id="ARBA00022448"/>
    </source>
</evidence>
<comment type="catalytic activity">
    <reaction evidence="13">
        <text>glycine(out) + n H(+)(in) = glycine(in) + n H(+)(out)</text>
        <dbReference type="Rhea" id="RHEA:70983"/>
        <dbReference type="ChEBI" id="CHEBI:15378"/>
        <dbReference type="ChEBI" id="CHEBI:57305"/>
    </reaction>
</comment>
<dbReference type="GO" id="GO:0051939">
    <property type="term" value="P:gamma-aminobutyric acid import"/>
    <property type="evidence" value="ECO:0007669"/>
    <property type="project" value="UniProtKB-ARBA"/>
</dbReference>
<keyword evidence="22" id="KW-1185">Reference proteome</keyword>
<dbReference type="Ensembl" id="ENSDNVT00000016573.1">
    <property type="protein sequence ID" value="ENSDNVP00000013781.1"/>
    <property type="gene ID" value="ENSDNVG00000009723.1"/>
</dbReference>
<evidence type="ECO:0000256" key="7">
    <source>
        <dbReference type="ARBA" id="ARBA00023018"/>
    </source>
</evidence>
<dbReference type="Gene3D" id="1.20.1740.10">
    <property type="entry name" value="Amino acid/polyamine transporter I"/>
    <property type="match status" value="1"/>
</dbReference>
<dbReference type="GO" id="GO:0098793">
    <property type="term" value="C:presynapse"/>
    <property type="evidence" value="ECO:0007669"/>
    <property type="project" value="UniProtKB-SubCell"/>
</dbReference>
<dbReference type="Proteomes" id="UP000694423">
    <property type="component" value="Unplaced"/>
</dbReference>
<dbReference type="InterPro" id="IPR013057">
    <property type="entry name" value="AA_transpt_TM"/>
</dbReference>
<sequence>MFSHIPFPLLSLPLLQRLITSSALRGFFFLVLVAYGCVHSACLTWPSPQVRVPAMYAGDPTLLHPQPKVKIPKSCSPCGREGSAKTQLLGEPGATLMQVGWSAGQGIFVLGLPYAILHSGYSGLFLIILAAALCCYTGKILIACLYEENEDGQLMRVRDTYEDIANASCKKLFPKLGGTVVSVTQMMELIMTCILYLVVSGNLLSHSFPYVPVTEKTWSVIAFVTLLPCVFIKTLKIVSRLSQLCSLVHFIIILVVMTYCLTQTHQWSWAKFRLSIEFEDLLVSVGVIIFSYTSQIFLPTLEGNMKNPGEFRSMLNWTHFFACVLKSAFALTAFLTWGDETKEVITDNLPSFLQTLVNLCLLTKALLSYPLPFFAATEIVYACISRSNHHNYRSPLFALGVRGSLLLLTLLMAMFVPHFALLMGLTGSVTGAAMTFLLPSLFHLKLKWKKLAFLEKCADISVFILGFLCSLAGIVCSIKGLLEVFGGG</sequence>
<dbReference type="GO" id="GO:0030659">
    <property type="term" value="C:cytoplasmic vesicle membrane"/>
    <property type="evidence" value="ECO:0007669"/>
    <property type="project" value="UniProtKB-SubCell"/>
</dbReference>
<dbReference type="GO" id="GO:0015179">
    <property type="term" value="F:L-amino acid transmembrane transporter activity"/>
    <property type="evidence" value="ECO:0007669"/>
    <property type="project" value="TreeGrafter"/>
</dbReference>
<evidence type="ECO:0000256" key="8">
    <source>
        <dbReference type="ARBA" id="ARBA00023136"/>
    </source>
</evidence>
<keyword evidence="6 19" id="KW-1133">Transmembrane helix</keyword>
<name>A0A8C4JSX4_DRONO</name>
<evidence type="ECO:0000256" key="1">
    <source>
        <dbReference type="ARBA" id="ARBA00004439"/>
    </source>
</evidence>
<feature type="transmembrane region" description="Helical" evidence="19">
    <location>
        <begin position="313"/>
        <end position="336"/>
    </location>
</feature>
<feature type="transmembrane region" description="Helical" evidence="19">
    <location>
        <begin position="281"/>
        <end position="301"/>
    </location>
</feature>
<evidence type="ECO:0000313" key="22">
    <source>
        <dbReference type="Proteomes" id="UP000694423"/>
    </source>
</evidence>
<evidence type="ECO:0000256" key="14">
    <source>
        <dbReference type="ARBA" id="ARBA00036440"/>
    </source>
</evidence>
<evidence type="ECO:0000256" key="12">
    <source>
        <dbReference type="ARBA" id="ARBA00035892"/>
    </source>
</evidence>
<accession>A0A8C4JSX4</accession>
<evidence type="ECO:0000256" key="15">
    <source>
        <dbReference type="ARBA" id="ARBA00039542"/>
    </source>
</evidence>
<evidence type="ECO:0000256" key="13">
    <source>
        <dbReference type="ARBA" id="ARBA00035961"/>
    </source>
</evidence>
<dbReference type="Pfam" id="PF01490">
    <property type="entry name" value="Aa_trans"/>
    <property type="match status" value="1"/>
</dbReference>
<feature type="transmembrane region" description="Helical" evidence="19">
    <location>
        <begin position="356"/>
        <end position="384"/>
    </location>
</feature>
<feature type="transmembrane region" description="Helical" evidence="19">
    <location>
        <begin position="247"/>
        <end position="269"/>
    </location>
</feature>
<feature type="domain" description="Amino acid transporter transmembrane" evidence="20">
    <location>
        <begin position="105"/>
        <end position="478"/>
    </location>
</feature>
<comment type="catalytic activity">
    <reaction evidence="14">
        <text>4-aminobutanoate(out) + n H(+)(in) = 4-aminobutanoate(in) + n H(+)(out)</text>
        <dbReference type="Rhea" id="RHEA:70979"/>
        <dbReference type="ChEBI" id="CHEBI:15378"/>
        <dbReference type="ChEBI" id="CHEBI:59888"/>
    </reaction>
</comment>
<dbReference type="GO" id="GO:0060077">
    <property type="term" value="C:inhibitory synapse"/>
    <property type="evidence" value="ECO:0007669"/>
    <property type="project" value="UniProtKB-ARBA"/>
</dbReference>
<dbReference type="AlphaFoldDB" id="A0A8C4JSX4"/>
<evidence type="ECO:0000256" key="2">
    <source>
        <dbReference type="ARBA" id="ARBA00008066"/>
    </source>
</evidence>
<evidence type="ECO:0000256" key="19">
    <source>
        <dbReference type="SAM" id="Phobius"/>
    </source>
</evidence>
<dbReference type="GO" id="GO:0015187">
    <property type="term" value="F:glycine transmembrane transporter activity"/>
    <property type="evidence" value="ECO:0007669"/>
    <property type="project" value="UniProtKB-ARBA"/>
</dbReference>
<keyword evidence="8 19" id="KW-0472">Membrane</keyword>
<feature type="transmembrane region" description="Helical" evidence="19">
    <location>
        <begin position="421"/>
        <end position="442"/>
    </location>
</feature>
<feature type="transmembrane region" description="Helical" evidence="19">
    <location>
        <begin position="462"/>
        <end position="482"/>
    </location>
</feature>
<keyword evidence="3" id="KW-0813">Transport</keyword>
<proteinExistence type="inferred from homology"/>
<dbReference type="GO" id="GO:0006836">
    <property type="term" value="P:neurotransmitter transport"/>
    <property type="evidence" value="ECO:0007669"/>
    <property type="project" value="UniProtKB-KW"/>
</dbReference>
<dbReference type="GO" id="GO:0140800">
    <property type="term" value="F:gamma-aminobutyric acid:proton antiporter activity"/>
    <property type="evidence" value="ECO:0007669"/>
    <property type="project" value="UniProtKB-ARBA"/>
</dbReference>
<comment type="similarity">
    <text evidence="2">Belongs to the amino acid/polyamine transporter 2 family.</text>
</comment>